<comment type="caution">
    <text evidence="2">The sequence shown here is derived from an EMBL/GenBank/DDBJ whole genome shotgun (WGS) entry which is preliminary data.</text>
</comment>
<evidence type="ECO:0000313" key="3">
    <source>
        <dbReference type="Proteomes" id="UP000569914"/>
    </source>
</evidence>
<gene>
    <name evidence="2" type="ORF">BKA15_004567</name>
</gene>
<accession>A0A7Y9IAV7</accession>
<feature type="transmembrane region" description="Helical" evidence="1">
    <location>
        <begin position="64"/>
        <end position="86"/>
    </location>
</feature>
<keyword evidence="1" id="KW-1133">Transmembrane helix</keyword>
<proteinExistence type="predicted"/>
<evidence type="ECO:0000256" key="1">
    <source>
        <dbReference type="SAM" id="Phobius"/>
    </source>
</evidence>
<evidence type="ECO:0000313" key="2">
    <source>
        <dbReference type="EMBL" id="NYE73238.1"/>
    </source>
</evidence>
<dbReference type="AlphaFoldDB" id="A0A7Y9IAV7"/>
<keyword evidence="1" id="KW-0472">Membrane</keyword>
<reference evidence="2 3" key="1">
    <citation type="submission" date="2020-07" db="EMBL/GenBank/DDBJ databases">
        <title>Sequencing the genomes of 1000 actinobacteria strains.</title>
        <authorList>
            <person name="Klenk H.-P."/>
        </authorList>
    </citation>
    <scope>NUCLEOTIDE SEQUENCE [LARGE SCALE GENOMIC DNA]</scope>
    <source>
        <strain evidence="2 3">DSM 22083</strain>
    </source>
</reference>
<dbReference type="Proteomes" id="UP000569914">
    <property type="component" value="Unassembled WGS sequence"/>
</dbReference>
<keyword evidence="3" id="KW-1185">Reference proteome</keyword>
<sequence length="192" mass="20423">MLDEEYRPDQIAEYGRAVQDAAVERMRPHLLLTRIGVAVAAAAVVLDAAALITFPVFAGSGTGPAAAVVALVAGILLLVVAGWQLVCWQLAFAEWRGGPDRNLNRLALISYVAHWVSYLLAVVALLAAMAASRESGWSSTSAVLTTLGLVCAIGGQVLAGVQYLRTAGPPGTIPAHMRRLIERERKRAERGR</sequence>
<dbReference type="EMBL" id="JACCBU010000001">
    <property type="protein sequence ID" value="NYE73238.1"/>
    <property type="molecule type" value="Genomic_DNA"/>
</dbReference>
<feature type="transmembrane region" description="Helical" evidence="1">
    <location>
        <begin position="35"/>
        <end position="58"/>
    </location>
</feature>
<dbReference type="RefSeq" id="WP_179754585.1">
    <property type="nucleotide sequence ID" value="NZ_JACCBU010000001.1"/>
</dbReference>
<organism evidence="2 3">
    <name type="scientific">Microlunatus parietis</name>
    <dbReference type="NCBI Taxonomy" id="682979"/>
    <lineage>
        <taxon>Bacteria</taxon>
        <taxon>Bacillati</taxon>
        <taxon>Actinomycetota</taxon>
        <taxon>Actinomycetes</taxon>
        <taxon>Propionibacteriales</taxon>
        <taxon>Propionibacteriaceae</taxon>
        <taxon>Microlunatus</taxon>
    </lineage>
</organism>
<keyword evidence="1" id="KW-0812">Transmembrane</keyword>
<feature type="transmembrane region" description="Helical" evidence="1">
    <location>
        <begin position="106"/>
        <end position="130"/>
    </location>
</feature>
<protein>
    <submittedName>
        <fullName evidence="2">Uncharacterized protein</fullName>
    </submittedName>
</protein>
<name>A0A7Y9IAV7_9ACTN</name>
<feature type="transmembrane region" description="Helical" evidence="1">
    <location>
        <begin position="142"/>
        <end position="164"/>
    </location>
</feature>